<accession>A0A0D8J0X4</accession>
<keyword evidence="4" id="KW-1185">Reference proteome</keyword>
<dbReference type="RefSeq" id="WP_050005028.1">
    <property type="nucleotide sequence ID" value="NZ_CAUBPW010000062.1"/>
</dbReference>
<dbReference type="Pfam" id="PF12706">
    <property type="entry name" value="Lactamase_B_2"/>
    <property type="match status" value="1"/>
</dbReference>
<keyword evidence="1" id="KW-0540">Nuclease</keyword>
<dbReference type="SUPFAM" id="SSF56281">
    <property type="entry name" value="Metallo-hydrolase/oxidoreductase"/>
    <property type="match status" value="1"/>
</dbReference>
<evidence type="ECO:0000313" key="4">
    <source>
        <dbReference type="Proteomes" id="UP000032483"/>
    </source>
</evidence>
<dbReference type="AlphaFoldDB" id="A0A0D8J0X4"/>
<dbReference type="CDD" id="cd07716">
    <property type="entry name" value="RNaseZ_short-form-like_MBL-fold"/>
    <property type="match status" value="1"/>
</dbReference>
<dbReference type="SMART" id="SM00849">
    <property type="entry name" value="Lactamase_B"/>
    <property type="match status" value="1"/>
</dbReference>
<evidence type="ECO:0000259" key="2">
    <source>
        <dbReference type="SMART" id="SM00849"/>
    </source>
</evidence>
<dbReference type="PANTHER" id="PTHR46018">
    <property type="entry name" value="ZINC PHOSPHODIESTERASE ELAC PROTEIN 1"/>
    <property type="match status" value="1"/>
</dbReference>
<reference evidence="3" key="1">
    <citation type="submission" date="2015-02" db="EMBL/GenBank/DDBJ databases">
        <title>A novel member of the family Ruminococcaceae isolated from human feces.</title>
        <authorList>
            <person name="Shkoporov A.N."/>
            <person name="Chaplin A.V."/>
            <person name="Motuzova O.V."/>
            <person name="Kafarskaia L.I."/>
            <person name="Khokhlova E.V."/>
            <person name="Efimov B.A."/>
        </authorList>
    </citation>
    <scope>NUCLEOTIDE SEQUENCE [LARGE SCALE GENOMIC DNA]</scope>
    <source>
        <strain evidence="3">585-1</strain>
    </source>
</reference>
<protein>
    <recommendedName>
        <fullName evidence="2">Metallo-beta-lactamase domain-containing protein</fullName>
    </recommendedName>
</protein>
<feature type="domain" description="Metallo-beta-lactamase" evidence="2">
    <location>
        <begin position="18"/>
        <end position="211"/>
    </location>
</feature>
<dbReference type="EMBL" id="JXXK01000007">
    <property type="protein sequence ID" value="KJF40399.1"/>
    <property type="molecule type" value="Genomic_DNA"/>
</dbReference>
<dbReference type="InterPro" id="IPR036866">
    <property type="entry name" value="RibonucZ/Hydroxyglut_hydro"/>
</dbReference>
<organism evidence="3 4">
    <name type="scientific">Ruthenibacterium lactatiformans</name>
    <dbReference type="NCBI Taxonomy" id="1550024"/>
    <lineage>
        <taxon>Bacteria</taxon>
        <taxon>Bacillati</taxon>
        <taxon>Bacillota</taxon>
        <taxon>Clostridia</taxon>
        <taxon>Eubacteriales</taxon>
        <taxon>Oscillospiraceae</taxon>
        <taxon>Ruthenibacterium</taxon>
    </lineage>
</organism>
<name>A0A0D8J0X4_9FIRM</name>
<dbReference type="GeneID" id="42856389"/>
<gene>
    <name evidence="3" type="ORF">TQ39_07150</name>
</gene>
<comment type="caution">
    <text evidence="3">The sequence shown here is derived from an EMBL/GenBank/DDBJ whole genome shotgun (WGS) entry which is preliminary data.</text>
</comment>
<dbReference type="Proteomes" id="UP000032483">
    <property type="component" value="Unassembled WGS sequence"/>
</dbReference>
<dbReference type="GO" id="GO:0042781">
    <property type="term" value="F:3'-tRNA processing endoribonuclease activity"/>
    <property type="evidence" value="ECO:0007669"/>
    <property type="project" value="TreeGrafter"/>
</dbReference>
<evidence type="ECO:0000313" key="3">
    <source>
        <dbReference type="EMBL" id="KJF40399.1"/>
    </source>
</evidence>
<keyword evidence="1" id="KW-0378">Hydrolase</keyword>
<dbReference type="InterPro" id="IPR001279">
    <property type="entry name" value="Metallo-B-lactamas"/>
</dbReference>
<keyword evidence="1" id="KW-0255">Endonuclease</keyword>
<evidence type="ECO:0000256" key="1">
    <source>
        <dbReference type="ARBA" id="ARBA00022759"/>
    </source>
</evidence>
<proteinExistence type="predicted"/>
<sequence>MRMTVYGNNATCPEADGACSCFLIEAEGRRILLDMGNGSLAKLQKDVDLAALDLIAISHLHFDHFGDLFCAKYQLESRRACGEAIPRIPLLTPRLPAWARAELCTNDVFEPHVIEDGLRFRMGDAALEFIGTVHLVESYGVRLKAEGRTLAYSGDAGVCPQLARVAAGADLFLCEATLTEGPCAEEGHHLRAATAGRLAAENGAKRLLLTHYHTPQAQTVLREARACFERAELTAIGKTWEVD</sequence>
<dbReference type="PANTHER" id="PTHR46018:SF2">
    <property type="entry name" value="ZINC PHOSPHODIESTERASE ELAC PROTEIN 1"/>
    <property type="match status" value="1"/>
</dbReference>
<dbReference type="Gene3D" id="3.60.15.10">
    <property type="entry name" value="Ribonuclease Z/Hydroxyacylglutathione hydrolase-like"/>
    <property type="match status" value="1"/>
</dbReference>